<gene>
    <name evidence="7" type="ORF">RIMI_LOCUS13171194</name>
</gene>
<evidence type="ECO:0000259" key="6">
    <source>
        <dbReference type="Pfam" id="PF11502"/>
    </source>
</evidence>
<feature type="region of interest" description="Disordered" evidence="4">
    <location>
        <begin position="449"/>
        <end position="488"/>
    </location>
</feature>
<evidence type="ECO:0000313" key="8">
    <source>
        <dbReference type="Proteomes" id="UP001176940"/>
    </source>
</evidence>
<dbReference type="Proteomes" id="UP001176940">
    <property type="component" value="Unassembled WGS sequence"/>
</dbReference>
<evidence type="ECO:0000313" key="7">
    <source>
        <dbReference type="EMBL" id="CAJ0950780.1"/>
    </source>
</evidence>
<evidence type="ECO:0000256" key="2">
    <source>
        <dbReference type="ARBA" id="ARBA00009200"/>
    </source>
</evidence>
<feature type="domain" description="B-cell lymphoma 9 beta-catenin binding" evidence="6">
    <location>
        <begin position="639"/>
        <end position="669"/>
    </location>
</feature>
<comment type="caution">
    <text evidence="7">The sequence shown here is derived from an EMBL/GenBank/DDBJ whole genome shotgun (WGS) entry which is preliminary data.</text>
</comment>
<dbReference type="PANTHER" id="PTHR15185">
    <property type="entry name" value="BCL9"/>
    <property type="match status" value="1"/>
</dbReference>
<keyword evidence="8" id="KW-1185">Reference proteome</keyword>
<evidence type="ECO:0000259" key="5">
    <source>
        <dbReference type="Pfam" id="PF01498"/>
    </source>
</evidence>
<evidence type="ECO:0000256" key="4">
    <source>
        <dbReference type="SAM" id="MobiDB-lite"/>
    </source>
</evidence>
<feature type="domain" description="Transposase Tc1-like" evidence="5">
    <location>
        <begin position="355"/>
        <end position="405"/>
    </location>
</feature>
<comment type="subcellular location">
    <subcellularLocation>
        <location evidence="1">Nucleus</location>
    </subcellularLocation>
</comment>
<dbReference type="CDD" id="cd09275">
    <property type="entry name" value="RNase_HI_RT_DIRS1"/>
    <property type="match status" value="1"/>
</dbReference>
<feature type="compositionally biased region" description="Polar residues" evidence="4">
    <location>
        <begin position="590"/>
        <end position="606"/>
    </location>
</feature>
<name>A0ABN9LU31_9NEOB</name>
<evidence type="ECO:0000256" key="1">
    <source>
        <dbReference type="ARBA" id="ARBA00004123"/>
    </source>
</evidence>
<dbReference type="Pfam" id="PF01498">
    <property type="entry name" value="HTH_Tnp_Tc3_2"/>
    <property type="match status" value="1"/>
</dbReference>
<organism evidence="7 8">
    <name type="scientific">Ranitomeya imitator</name>
    <name type="common">mimic poison frog</name>
    <dbReference type="NCBI Taxonomy" id="111125"/>
    <lineage>
        <taxon>Eukaryota</taxon>
        <taxon>Metazoa</taxon>
        <taxon>Chordata</taxon>
        <taxon>Craniata</taxon>
        <taxon>Vertebrata</taxon>
        <taxon>Euteleostomi</taxon>
        <taxon>Amphibia</taxon>
        <taxon>Batrachia</taxon>
        <taxon>Anura</taxon>
        <taxon>Neobatrachia</taxon>
        <taxon>Hyloidea</taxon>
        <taxon>Dendrobatidae</taxon>
        <taxon>Dendrobatinae</taxon>
        <taxon>Ranitomeya</taxon>
    </lineage>
</organism>
<feature type="compositionally biased region" description="Pro residues" evidence="4">
    <location>
        <begin position="686"/>
        <end position="698"/>
    </location>
</feature>
<feature type="region of interest" description="Disordered" evidence="4">
    <location>
        <begin position="669"/>
        <end position="699"/>
    </location>
</feature>
<proteinExistence type="inferred from homology"/>
<comment type="similarity">
    <text evidence="2">Belongs to the BCL9 family.</text>
</comment>
<protein>
    <submittedName>
        <fullName evidence="7">Uncharacterized protein</fullName>
    </submittedName>
</protein>
<dbReference type="Pfam" id="PF11502">
    <property type="entry name" value="BCL9"/>
    <property type="match status" value="1"/>
</dbReference>
<feature type="region of interest" description="Disordered" evidence="4">
    <location>
        <begin position="1189"/>
        <end position="1285"/>
    </location>
</feature>
<feature type="compositionally biased region" description="Low complexity" evidence="4">
    <location>
        <begin position="560"/>
        <end position="570"/>
    </location>
</feature>
<dbReference type="InterPro" id="IPR009057">
    <property type="entry name" value="Homeodomain-like_sf"/>
</dbReference>
<evidence type="ECO:0000256" key="3">
    <source>
        <dbReference type="ARBA" id="ARBA00023242"/>
    </source>
</evidence>
<keyword evidence="3" id="KW-0539">Nucleus</keyword>
<dbReference type="InterPro" id="IPR013083">
    <property type="entry name" value="Znf_RING/FYVE/PHD"/>
</dbReference>
<dbReference type="InterPro" id="IPR002492">
    <property type="entry name" value="Transposase_Tc1-like"/>
</dbReference>
<dbReference type="SUPFAM" id="SSF46689">
    <property type="entry name" value="Homeodomain-like"/>
    <property type="match status" value="1"/>
</dbReference>
<dbReference type="PANTHER" id="PTHR15185:SF3">
    <property type="entry name" value="B-CELL CLL_LYMPHOMA 9-LIKE PROTEIN"/>
    <property type="match status" value="1"/>
</dbReference>
<feature type="compositionally biased region" description="Polar residues" evidence="4">
    <location>
        <begin position="1268"/>
        <end position="1283"/>
    </location>
</feature>
<dbReference type="InterPro" id="IPR024670">
    <property type="entry name" value="BCL9_beta-catenin-bd_dom"/>
</dbReference>
<dbReference type="EMBL" id="CAUEEQ010032224">
    <property type="protein sequence ID" value="CAJ0950780.1"/>
    <property type="molecule type" value="Genomic_DNA"/>
</dbReference>
<sequence length="1403" mass="152783">MAAPTDKRLNSADRAIFLQAAQWICQLDMRTPLRHQQRSGGETALSPRPYDLTSGHHVGILSDNQVAVAYVNHQGGTRSKALMQVADCLFQTAETHFLSLTALHIRGKENVKADFLSRNTLRQGEWSLNRDIFNLIVRKWGQPEIDLFATKCNRKAESSGGGRLPDKMGFSFGLRLPTIEPVASSGEENQGGWGKSYTDCPILAQENLVCIAQNNVDRRSLGTSRHPGLALPRSDQPSTSEGTLFNGMEFERSLLNDRGFSPNLVNTLLKSRKQITTKIYSRTWKKFLAISGFDIKKGLPIRQILEFLQKGLEFNLSTRVAKSTVWYILRKKESTGELINAKRPGRPWKTTVVDDRRIISMVKRNPFTTADQVNNTLQEVGVSISKSTIKRRLHERELPPRSKRRCVLERKQPYSGDEWCSGPDSEEDEKNLLIAHNCSVSDSAISAPTVPGSGSASLPGLNDSSSSSTPHGANQNLHGEGGGPGGPSKAPSQYVYVFTTYLANAAAEAVLQGQADTILLYHQQKVPRAKLDEETLQKQSITPETVVEDSVPTLPPSTSPTPASHPTSVPIQAPPNVLQTEAAVEDSKQELTPNTTGNSRPASSHSNPPPVPSVPLPVDDLDLLESTQETAGTLNTEILSREQLEHRERSLQTLRDIERLLLRSGADSESLLRHNTSPVEGSVPSHPQPHVPSNPPTPVKKYEEPLQSMIAQTQNLGGPVMDQEMGGPPSGPDMGHQMSLMMQRLGQDSLTPEQAAWRKLQEEYYAEKRRKEEHMTIHGRSAPDLMLRGPPPPYHNKPGEQWAGNRLPGSLEGQETIQLRGAGMPFQGPRFPGRYGLVQNIPMDSMGVMQRTGRWPEDMTPMGGGQGSFPQSGMAYPGGGQGEVERFLNNSSRDEFLRQQLIEKRSPVIQRQLSVPSGQGIDMERVIIQQRPGDPSMFQGDGLGGGSTIGMDFGGSRNMVSPTMGRPGPGRELEAGGGGNLNMNMSVNMNMNLNLQMTPHQQMLLSQKMRNELMSSQAGVGSEELIRTARVQNGGGMTGGGQKMVVQDGTPTPNPLSLMMSQMSKYAMPSTTPLYHNAIKTIATSDDDLLPDRVLLPPGSQQGPGMNPPISLHLNLSSAQSPIGNIGLQGQAPLSHEPPNSMLSSPGPPMHPSINPIQTPLMIPAVTQDSCCPGPQMMSSNPMVFPPRLQPGPPHNPPLQQGGGNNIMHQNYPDETPNQPRLPPRISEPYGPGLSAVLTDPELGEVIRPSPSGIPEFDLSRIMPSEKPSGTLQYFPKGSTQPSKPHPANMHLLGLQNMMVEQHSGRSGPSLPGPQRALGIPPLHPMGRTGMAPPSQTAQQNFMLMKQRSVSGEMYTQSSNMLSPQGALGGHLHGQQSMMVGHQMRQRSISLDTYIPGAGHLPF</sequence>
<dbReference type="InterPro" id="IPR015668">
    <property type="entry name" value="Bcl-9/Bcl-9l"/>
</dbReference>
<feature type="region of interest" description="Disordered" evidence="4">
    <location>
        <begin position="222"/>
        <end position="241"/>
    </location>
</feature>
<reference evidence="7" key="1">
    <citation type="submission" date="2023-07" db="EMBL/GenBank/DDBJ databases">
        <authorList>
            <person name="Stuckert A."/>
        </authorList>
    </citation>
    <scope>NUCLEOTIDE SEQUENCE</scope>
</reference>
<dbReference type="Gene3D" id="3.30.40.10">
    <property type="entry name" value="Zinc/RING finger domain, C3HC4 (zinc finger)"/>
    <property type="match status" value="1"/>
</dbReference>
<accession>A0ABN9LU31</accession>
<feature type="region of interest" description="Disordered" evidence="4">
    <location>
        <begin position="532"/>
        <end position="618"/>
    </location>
</feature>